<protein>
    <submittedName>
        <fullName evidence="2">Uncharacterized protein</fullName>
    </submittedName>
</protein>
<dbReference type="OrthoDB" id="27593at2759"/>
<dbReference type="Proteomes" id="UP000281553">
    <property type="component" value="Unassembled WGS sequence"/>
</dbReference>
<evidence type="ECO:0000313" key="2">
    <source>
        <dbReference type="EMBL" id="VDK29189.1"/>
    </source>
</evidence>
<sequence>MSADTGEIPEQKDVPPNKPTESSTTIVRANGSIPPGGIIASCIVAKSPPTEIVNSVVTTVTKTDSSGKLLQTRTTTTRTTRTTTTVRRVCVVAPKDGAPITLDPATIASGQQGPLAICNLPKTGDTGVEVTGSPPENLPSDTQLGLFPLPTDKNFPVVRFAQFSDANAETTPTNVTQFAFMEPQTSTSEIVEVNIQQSLSLHVVFRTDVIIMRFTLVNVNTSLPMPVG</sequence>
<gene>
    <name evidence="2" type="ORF">DILT_LOCUS13</name>
</gene>
<dbReference type="EMBL" id="UYRU01000064">
    <property type="protein sequence ID" value="VDK29189.1"/>
    <property type="molecule type" value="Genomic_DNA"/>
</dbReference>
<keyword evidence="3" id="KW-1185">Reference proteome</keyword>
<feature type="region of interest" description="Disordered" evidence="1">
    <location>
        <begin position="1"/>
        <end position="30"/>
    </location>
</feature>
<organism evidence="2 3">
    <name type="scientific">Dibothriocephalus latus</name>
    <name type="common">Fish tapeworm</name>
    <name type="synonym">Diphyllobothrium latum</name>
    <dbReference type="NCBI Taxonomy" id="60516"/>
    <lineage>
        <taxon>Eukaryota</taxon>
        <taxon>Metazoa</taxon>
        <taxon>Spiralia</taxon>
        <taxon>Lophotrochozoa</taxon>
        <taxon>Platyhelminthes</taxon>
        <taxon>Cestoda</taxon>
        <taxon>Eucestoda</taxon>
        <taxon>Diphyllobothriidea</taxon>
        <taxon>Diphyllobothriidae</taxon>
        <taxon>Dibothriocephalus</taxon>
    </lineage>
</organism>
<reference evidence="2 3" key="1">
    <citation type="submission" date="2018-11" db="EMBL/GenBank/DDBJ databases">
        <authorList>
            <consortium name="Pathogen Informatics"/>
        </authorList>
    </citation>
    <scope>NUCLEOTIDE SEQUENCE [LARGE SCALE GENOMIC DNA]</scope>
</reference>
<evidence type="ECO:0000313" key="3">
    <source>
        <dbReference type="Proteomes" id="UP000281553"/>
    </source>
</evidence>
<evidence type="ECO:0000256" key="1">
    <source>
        <dbReference type="SAM" id="MobiDB-lite"/>
    </source>
</evidence>
<dbReference type="AlphaFoldDB" id="A0A3P6NZD4"/>
<proteinExistence type="predicted"/>
<accession>A0A3P6NZD4</accession>
<name>A0A3P6NZD4_DIBLA</name>